<sequence length="52" mass="5823">SLQRPQVILPEDQDFVKHLAQAAEHAMLTMEQKVQCRRPGSIGFRGDFLDGG</sequence>
<comment type="caution">
    <text evidence="1">The sequence shown here is derived from an EMBL/GenBank/DDBJ whole genome shotgun (WGS) entry which is preliminary data.</text>
</comment>
<keyword evidence="2" id="KW-1185">Reference proteome</keyword>
<feature type="non-terminal residue" evidence="1">
    <location>
        <position position="52"/>
    </location>
</feature>
<proteinExistence type="predicted"/>
<reference evidence="1 2" key="1">
    <citation type="submission" date="2024-02" db="EMBL/GenBank/DDBJ databases">
        <authorList>
            <person name="Chen Y."/>
            <person name="Shah S."/>
            <person name="Dougan E. K."/>
            <person name="Thang M."/>
            <person name="Chan C."/>
        </authorList>
    </citation>
    <scope>NUCLEOTIDE SEQUENCE [LARGE SCALE GENOMIC DNA]</scope>
</reference>
<evidence type="ECO:0000313" key="1">
    <source>
        <dbReference type="EMBL" id="CAK9038924.1"/>
    </source>
</evidence>
<evidence type="ECO:0000313" key="2">
    <source>
        <dbReference type="Proteomes" id="UP001642484"/>
    </source>
</evidence>
<organism evidence="1 2">
    <name type="scientific">Durusdinium trenchii</name>
    <dbReference type="NCBI Taxonomy" id="1381693"/>
    <lineage>
        <taxon>Eukaryota</taxon>
        <taxon>Sar</taxon>
        <taxon>Alveolata</taxon>
        <taxon>Dinophyceae</taxon>
        <taxon>Suessiales</taxon>
        <taxon>Symbiodiniaceae</taxon>
        <taxon>Durusdinium</taxon>
    </lineage>
</organism>
<accession>A0ABP0LIB0</accession>
<name>A0ABP0LIB0_9DINO</name>
<feature type="non-terminal residue" evidence="1">
    <location>
        <position position="1"/>
    </location>
</feature>
<gene>
    <name evidence="1" type="ORF">CCMP2556_LOCUS21211</name>
</gene>
<dbReference type="Proteomes" id="UP001642484">
    <property type="component" value="Unassembled WGS sequence"/>
</dbReference>
<protein>
    <submittedName>
        <fullName evidence="1">Uncharacterized protein</fullName>
    </submittedName>
</protein>
<dbReference type="EMBL" id="CAXAMN010012758">
    <property type="protein sequence ID" value="CAK9038924.1"/>
    <property type="molecule type" value="Genomic_DNA"/>
</dbReference>